<accession>X0YKI2</accession>
<dbReference type="GO" id="GO:0008652">
    <property type="term" value="P:amino acid biosynthetic process"/>
    <property type="evidence" value="ECO:0007669"/>
    <property type="project" value="UniProtKB-KW"/>
</dbReference>
<dbReference type="InterPro" id="IPR002933">
    <property type="entry name" value="Peptidase_M20"/>
</dbReference>
<sequence>MSTIGNGEEKIVLSGHFDVVPAGDVAQWEYPPFSAKIKNGRLYGRGSADMKGGIASLIGVIKTLRKIPYFLDKYTLVFVGTADEEAGMSGSFALSKQGIMNDSILLIIAEPTDLKIGIGEKGLLWVKLKIIGKSAHGSTPHEGINAIEGALKIIPQLYDCLEEKTNDILGESTLNIGKISGGTVINVVPDQAILDLDYRIIPEQDHNSLIENLKNLQKQNISIEIEIINELRALQTDSNHPFIQNLKEISKSEVLGLSFATDAAHLISVNNPIPFVIFGPGDPNNIHKIDEFIELEQVFQ</sequence>
<comment type="cofactor">
    <cofactor evidence="2">
        <name>Zn(2+)</name>
        <dbReference type="ChEBI" id="CHEBI:29105"/>
    </cofactor>
</comment>
<evidence type="ECO:0000256" key="4">
    <source>
        <dbReference type="ARBA" id="ARBA00022605"/>
    </source>
</evidence>
<dbReference type="AlphaFoldDB" id="X0YKI2"/>
<dbReference type="Gene3D" id="3.30.70.360">
    <property type="match status" value="1"/>
</dbReference>
<dbReference type="Pfam" id="PF01546">
    <property type="entry name" value="Peptidase_M20"/>
    <property type="match status" value="1"/>
</dbReference>
<evidence type="ECO:0000256" key="3">
    <source>
        <dbReference type="ARBA" id="ARBA00006247"/>
    </source>
</evidence>
<dbReference type="InterPro" id="IPR036264">
    <property type="entry name" value="Bact_exopeptidase_dim_dom"/>
</dbReference>
<keyword evidence="6" id="KW-0378">Hydrolase</keyword>
<protein>
    <recommendedName>
        <fullName evidence="9">Peptidase M20 dimerisation domain-containing protein</fullName>
    </recommendedName>
</protein>
<comment type="caution">
    <text evidence="10">The sequence shown here is derived from an EMBL/GenBank/DDBJ whole genome shotgun (WGS) entry which is preliminary data.</text>
</comment>
<evidence type="ECO:0000256" key="1">
    <source>
        <dbReference type="ARBA" id="ARBA00001941"/>
    </source>
</evidence>
<evidence type="ECO:0000313" key="10">
    <source>
        <dbReference type="EMBL" id="GAG56669.1"/>
    </source>
</evidence>
<dbReference type="InterPro" id="IPR011650">
    <property type="entry name" value="Peptidase_M20_dimer"/>
</dbReference>
<proteinExistence type="inferred from homology"/>
<gene>
    <name evidence="10" type="ORF">S01H4_06730</name>
</gene>
<keyword evidence="4" id="KW-0028">Amino-acid biosynthesis</keyword>
<name>X0YKI2_9ZZZZ</name>
<evidence type="ECO:0000256" key="7">
    <source>
        <dbReference type="ARBA" id="ARBA00022833"/>
    </source>
</evidence>
<evidence type="ECO:0000256" key="2">
    <source>
        <dbReference type="ARBA" id="ARBA00001947"/>
    </source>
</evidence>
<keyword evidence="8" id="KW-0170">Cobalt</keyword>
<dbReference type="EMBL" id="BART01002113">
    <property type="protein sequence ID" value="GAG56669.1"/>
    <property type="molecule type" value="Genomic_DNA"/>
</dbReference>
<dbReference type="CDD" id="cd08659">
    <property type="entry name" value="M20_ArgE_DapE-like"/>
    <property type="match status" value="1"/>
</dbReference>
<evidence type="ECO:0000256" key="5">
    <source>
        <dbReference type="ARBA" id="ARBA00022723"/>
    </source>
</evidence>
<keyword evidence="5" id="KW-0479">Metal-binding</keyword>
<dbReference type="PANTHER" id="PTHR43808">
    <property type="entry name" value="ACETYLORNITHINE DEACETYLASE"/>
    <property type="match status" value="1"/>
</dbReference>
<evidence type="ECO:0000256" key="6">
    <source>
        <dbReference type="ARBA" id="ARBA00022801"/>
    </source>
</evidence>
<comment type="cofactor">
    <cofactor evidence="1">
        <name>Co(2+)</name>
        <dbReference type="ChEBI" id="CHEBI:48828"/>
    </cofactor>
</comment>
<dbReference type="InterPro" id="IPR010182">
    <property type="entry name" value="ArgE/DapE"/>
</dbReference>
<evidence type="ECO:0000259" key="9">
    <source>
        <dbReference type="Pfam" id="PF07687"/>
    </source>
</evidence>
<dbReference type="NCBIfam" id="TIGR01910">
    <property type="entry name" value="DapE-ArgE"/>
    <property type="match status" value="1"/>
</dbReference>
<keyword evidence="7" id="KW-0862">Zinc</keyword>
<organism evidence="10">
    <name type="scientific">marine sediment metagenome</name>
    <dbReference type="NCBI Taxonomy" id="412755"/>
    <lineage>
        <taxon>unclassified sequences</taxon>
        <taxon>metagenomes</taxon>
        <taxon>ecological metagenomes</taxon>
    </lineage>
</organism>
<feature type="non-terminal residue" evidence="10">
    <location>
        <position position="300"/>
    </location>
</feature>
<dbReference type="Pfam" id="PF07687">
    <property type="entry name" value="M20_dimer"/>
    <property type="match status" value="1"/>
</dbReference>
<dbReference type="SUPFAM" id="SSF53187">
    <property type="entry name" value="Zn-dependent exopeptidases"/>
    <property type="match status" value="1"/>
</dbReference>
<dbReference type="Gene3D" id="3.40.630.10">
    <property type="entry name" value="Zn peptidases"/>
    <property type="match status" value="1"/>
</dbReference>
<dbReference type="SUPFAM" id="SSF55031">
    <property type="entry name" value="Bacterial exopeptidase dimerisation domain"/>
    <property type="match status" value="1"/>
</dbReference>
<reference evidence="10" key="1">
    <citation type="journal article" date="2014" name="Front. Microbiol.">
        <title>High frequency of phylogenetically diverse reductive dehalogenase-homologous genes in deep subseafloor sedimentary metagenomes.</title>
        <authorList>
            <person name="Kawai M."/>
            <person name="Futagami T."/>
            <person name="Toyoda A."/>
            <person name="Takaki Y."/>
            <person name="Nishi S."/>
            <person name="Hori S."/>
            <person name="Arai W."/>
            <person name="Tsubouchi T."/>
            <person name="Morono Y."/>
            <person name="Uchiyama I."/>
            <person name="Ito T."/>
            <person name="Fujiyama A."/>
            <person name="Inagaki F."/>
            <person name="Takami H."/>
        </authorList>
    </citation>
    <scope>NUCLEOTIDE SEQUENCE</scope>
    <source>
        <strain evidence="10">Expedition CK06-06</strain>
    </source>
</reference>
<dbReference type="GO" id="GO:0016787">
    <property type="term" value="F:hydrolase activity"/>
    <property type="evidence" value="ECO:0007669"/>
    <property type="project" value="UniProtKB-KW"/>
</dbReference>
<dbReference type="InterPro" id="IPR050072">
    <property type="entry name" value="Peptidase_M20A"/>
</dbReference>
<evidence type="ECO:0000256" key="8">
    <source>
        <dbReference type="ARBA" id="ARBA00023285"/>
    </source>
</evidence>
<feature type="domain" description="Peptidase M20 dimerisation" evidence="9">
    <location>
        <begin position="118"/>
        <end position="216"/>
    </location>
</feature>
<comment type="similarity">
    <text evidence="3">Belongs to the peptidase M20A family.</text>
</comment>
<dbReference type="GO" id="GO:0046872">
    <property type="term" value="F:metal ion binding"/>
    <property type="evidence" value="ECO:0007669"/>
    <property type="project" value="UniProtKB-KW"/>
</dbReference>
<dbReference type="PANTHER" id="PTHR43808:SF8">
    <property type="entry name" value="PEPTIDASE M20 DIMERISATION DOMAIN-CONTAINING PROTEIN"/>
    <property type="match status" value="1"/>
</dbReference>